<name>A0ABX8M2D5_9GAMM</name>
<dbReference type="PANTHER" id="PTHR43245">
    <property type="entry name" value="BIFUNCTIONAL POLYMYXIN RESISTANCE PROTEIN ARNA"/>
    <property type="match status" value="1"/>
</dbReference>
<dbReference type="PANTHER" id="PTHR43245:SF13">
    <property type="entry name" value="UDP-D-APIOSE_UDP-D-XYLOSE SYNTHASE 2"/>
    <property type="match status" value="1"/>
</dbReference>
<feature type="domain" description="NAD-dependent epimerase/dehydratase" evidence="1">
    <location>
        <begin position="8"/>
        <end position="216"/>
    </location>
</feature>
<gene>
    <name evidence="2" type="ORF">B0X70_24655</name>
</gene>
<dbReference type="EMBL" id="CP020335">
    <property type="protein sequence ID" value="QXF36021.1"/>
    <property type="molecule type" value="Genomic_DNA"/>
</dbReference>
<reference evidence="2 3" key="1">
    <citation type="submission" date="2017-03" db="EMBL/GenBank/DDBJ databases">
        <title>Genome comparison of Photorhabdus luminescens strain 0813-124 phase variants.</title>
        <authorList>
            <person name="Chien C.-C."/>
            <person name="Chen W.-J."/>
            <person name="Shih M.-C."/>
            <person name="Hsieh F.-C."/>
        </authorList>
    </citation>
    <scope>NUCLEOTIDE SEQUENCE [LARGE SCALE GENOMIC DNA]</scope>
    <source>
        <strain evidence="2 3">0813-124 phase II</strain>
    </source>
</reference>
<dbReference type="Proteomes" id="UP000693715">
    <property type="component" value="Chromosome"/>
</dbReference>
<dbReference type="InterPro" id="IPR050177">
    <property type="entry name" value="Lipid_A_modif_metabolic_enz"/>
</dbReference>
<sequence length="297" mass="34566">MTEKPKTVIVSGASGFIGSHIIKALLDKNILVIAITRNKTVRSLCENSRLIWCEWQEVESCINHQKKDSDILSVIHLATVYKRELDNFIEFESGNVTKPLHLLELTVKYNIPIFINTDSYFSKPHFNYQYMRPYLITKQHLNEWGKFLSHEYGFSFLNMRLEHVYGPGDNKKKFIPFILDMMKNNCDDVKCTDGLQRRDFIYISDVIDAFMTILKTKCLPIYSEYQVGLGYSISMKDFLDHIKACIPHTKTKIEYGAIAHRNNEIMDSFADISSLSELGWCPKFDYIKGIRELIKYD</sequence>
<proteinExistence type="predicted"/>
<protein>
    <recommendedName>
        <fullName evidence="1">NAD-dependent epimerase/dehydratase domain-containing protein</fullName>
    </recommendedName>
</protein>
<keyword evidence="3" id="KW-1185">Reference proteome</keyword>
<evidence type="ECO:0000313" key="3">
    <source>
        <dbReference type="Proteomes" id="UP000693715"/>
    </source>
</evidence>
<dbReference type="Pfam" id="PF01370">
    <property type="entry name" value="Epimerase"/>
    <property type="match status" value="1"/>
</dbReference>
<dbReference type="RefSeq" id="WP_217470571.1">
    <property type="nucleotide sequence ID" value="NZ_CP020335.1"/>
</dbReference>
<evidence type="ECO:0000313" key="2">
    <source>
        <dbReference type="EMBL" id="QXF36021.1"/>
    </source>
</evidence>
<dbReference type="InterPro" id="IPR001509">
    <property type="entry name" value="Epimerase_deHydtase"/>
</dbReference>
<evidence type="ECO:0000259" key="1">
    <source>
        <dbReference type="Pfam" id="PF01370"/>
    </source>
</evidence>
<organism evidence="2 3">
    <name type="scientific">Photorhabdus akhurstii</name>
    <dbReference type="NCBI Taxonomy" id="171438"/>
    <lineage>
        <taxon>Bacteria</taxon>
        <taxon>Pseudomonadati</taxon>
        <taxon>Pseudomonadota</taxon>
        <taxon>Gammaproteobacteria</taxon>
        <taxon>Enterobacterales</taxon>
        <taxon>Morganellaceae</taxon>
        <taxon>Photorhabdus</taxon>
    </lineage>
</organism>
<accession>A0ABX8M2D5</accession>